<comment type="caution">
    <text evidence="1">The sequence shown here is derived from an EMBL/GenBank/DDBJ whole genome shotgun (WGS) entry which is preliminary data.</text>
</comment>
<dbReference type="EMBL" id="CAJJDN010000234">
    <property type="protein sequence ID" value="CAD8129618.1"/>
    <property type="molecule type" value="Genomic_DNA"/>
</dbReference>
<evidence type="ECO:0000313" key="2">
    <source>
        <dbReference type="Proteomes" id="UP000692954"/>
    </source>
</evidence>
<keyword evidence="2" id="KW-1185">Reference proteome</keyword>
<sequence>MGQKEKNFNNLDKNKIEIIVNQKMKPQIKLFCIFQFQIEKKGCFSKLKPLRLSSFQVVGQAIWFYFTNFFLKKIRIKGYKQISLLTSNLPDSIKQIQQTWIMQVDDCLRKQIFNRQNPFFYMKDHAIKQPVDCNLNQMIFQDWKGIIFFEYYKKIKISLSRNQEIVPQFIQIDGNQVKLKNLLNLLIPLFLRKLFQVMLPVQRNINQFLKIKSAKEINYNVKFQEKNIVEICNVIDVKQNLNILTTCNFAQITSPQKELS</sequence>
<dbReference type="AlphaFoldDB" id="A0A8S1RMX1"/>
<organism evidence="1 2">
    <name type="scientific">Paramecium sonneborni</name>
    <dbReference type="NCBI Taxonomy" id="65129"/>
    <lineage>
        <taxon>Eukaryota</taxon>
        <taxon>Sar</taxon>
        <taxon>Alveolata</taxon>
        <taxon>Ciliophora</taxon>
        <taxon>Intramacronucleata</taxon>
        <taxon>Oligohymenophorea</taxon>
        <taxon>Peniculida</taxon>
        <taxon>Parameciidae</taxon>
        <taxon>Paramecium</taxon>
    </lineage>
</organism>
<evidence type="ECO:0000313" key="1">
    <source>
        <dbReference type="EMBL" id="CAD8129618.1"/>
    </source>
</evidence>
<protein>
    <submittedName>
        <fullName evidence="1">Uncharacterized protein</fullName>
    </submittedName>
</protein>
<proteinExistence type="predicted"/>
<accession>A0A8S1RMX1</accession>
<dbReference type="Proteomes" id="UP000692954">
    <property type="component" value="Unassembled WGS sequence"/>
</dbReference>
<name>A0A8S1RMX1_9CILI</name>
<reference evidence="1" key="1">
    <citation type="submission" date="2021-01" db="EMBL/GenBank/DDBJ databases">
        <authorList>
            <consortium name="Genoscope - CEA"/>
            <person name="William W."/>
        </authorList>
    </citation>
    <scope>NUCLEOTIDE SEQUENCE</scope>
</reference>
<gene>
    <name evidence="1" type="ORF">PSON_ATCC_30995.1.T2340009</name>
</gene>